<gene>
    <name evidence="2" type="ORF">IAC59_00240</name>
</gene>
<feature type="transmembrane region" description="Helical" evidence="1">
    <location>
        <begin position="72"/>
        <end position="90"/>
    </location>
</feature>
<evidence type="ECO:0000256" key="1">
    <source>
        <dbReference type="SAM" id="Phobius"/>
    </source>
</evidence>
<accession>A0A9D1S419</accession>
<dbReference type="EMBL" id="DVNK01000002">
    <property type="protein sequence ID" value="HIU45668.1"/>
    <property type="molecule type" value="Genomic_DNA"/>
</dbReference>
<dbReference type="Proteomes" id="UP000824123">
    <property type="component" value="Unassembled WGS sequence"/>
</dbReference>
<organism evidence="2 3">
    <name type="scientific">Candidatus Fimadaptatus faecigallinarum</name>
    <dbReference type="NCBI Taxonomy" id="2840814"/>
    <lineage>
        <taxon>Bacteria</taxon>
        <taxon>Bacillati</taxon>
        <taxon>Bacillota</taxon>
        <taxon>Clostridia</taxon>
        <taxon>Eubacteriales</taxon>
        <taxon>Candidatus Fimadaptatus</taxon>
    </lineage>
</organism>
<keyword evidence="1" id="KW-0812">Transmembrane</keyword>
<comment type="caution">
    <text evidence="2">The sequence shown here is derived from an EMBL/GenBank/DDBJ whole genome shotgun (WGS) entry which is preliminary data.</text>
</comment>
<feature type="transmembrane region" description="Helical" evidence="1">
    <location>
        <begin position="9"/>
        <end position="31"/>
    </location>
</feature>
<evidence type="ECO:0000313" key="3">
    <source>
        <dbReference type="Proteomes" id="UP000824123"/>
    </source>
</evidence>
<feature type="transmembrane region" description="Helical" evidence="1">
    <location>
        <begin position="123"/>
        <end position="144"/>
    </location>
</feature>
<protein>
    <submittedName>
        <fullName evidence="2">Uncharacterized protein</fullName>
    </submittedName>
</protein>
<evidence type="ECO:0000313" key="2">
    <source>
        <dbReference type="EMBL" id="HIU45668.1"/>
    </source>
</evidence>
<reference evidence="2" key="1">
    <citation type="submission" date="2020-10" db="EMBL/GenBank/DDBJ databases">
        <authorList>
            <person name="Gilroy R."/>
        </authorList>
    </citation>
    <scope>NUCLEOTIDE SEQUENCE</scope>
    <source>
        <strain evidence="2">ChiSxjej2B14-8506</strain>
    </source>
</reference>
<reference evidence="2" key="2">
    <citation type="journal article" date="2021" name="PeerJ">
        <title>Extensive microbial diversity within the chicken gut microbiome revealed by metagenomics and culture.</title>
        <authorList>
            <person name="Gilroy R."/>
            <person name="Ravi A."/>
            <person name="Getino M."/>
            <person name="Pursley I."/>
            <person name="Horton D.L."/>
            <person name="Alikhan N.F."/>
            <person name="Baker D."/>
            <person name="Gharbi K."/>
            <person name="Hall N."/>
            <person name="Watson M."/>
            <person name="Adriaenssens E.M."/>
            <person name="Foster-Nyarko E."/>
            <person name="Jarju S."/>
            <person name="Secka A."/>
            <person name="Antonio M."/>
            <person name="Oren A."/>
            <person name="Chaudhuri R.R."/>
            <person name="La Ragione R."/>
            <person name="Hildebrand F."/>
            <person name="Pallen M.J."/>
        </authorList>
    </citation>
    <scope>NUCLEOTIDE SEQUENCE</scope>
    <source>
        <strain evidence="2">ChiSxjej2B14-8506</strain>
    </source>
</reference>
<sequence>MNTLSEKPAVLNLVLAGLMIVMMVLSCVGYYSSDSGTYSIMGYIAMPSDYPELESFFESNVEEFNINDVVGAPLWVFLIGAVACVVCLVWRDRAAASLAAVVWSVGGLIGYISSAYLPLGNAYYLHICILVLALALAVINSLGLKRELATAR</sequence>
<feature type="transmembrane region" description="Helical" evidence="1">
    <location>
        <begin position="97"/>
        <end position="117"/>
    </location>
</feature>
<dbReference type="PROSITE" id="PS51257">
    <property type="entry name" value="PROKAR_LIPOPROTEIN"/>
    <property type="match status" value="1"/>
</dbReference>
<keyword evidence="1" id="KW-0472">Membrane</keyword>
<dbReference type="AlphaFoldDB" id="A0A9D1S419"/>
<name>A0A9D1S419_9FIRM</name>
<proteinExistence type="predicted"/>
<keyword evidence="1" id="KW-1133">Transmembrane helix</keyword>